<gene>
    <name evidence="3" type="ORF">ACFQ2T_06690</name>
</gene>
<evidence type="ECO:0000259" key="1">
    <source>
        <dbReference type="Pfam" id="PF09836"/>
    </source>
</evidence>
<comment type="caution">
    <text evidence="3">The sequence shown here is derived from an EMBL/GenBank/DDBJ whole genome shotgun (WGS) entry which is preliminary data.</text>
</comment>
<dbReference type="RefSeq" id="WP_379032196.1">
    <property type="nucleotide sequence ID" value="NZ_JBHTLN010000001.1"/>
</dbReference>
<evidence type="ECO:0000259" key="2">
    <source>
        <dbReference type="Pfam" id="PF22106"/>
    </source>
</evidence>
<dbReference type="InterPro" id="IPR054098">
    <property type="entry name" value="NGO1945-like_C"/>
</dbReference>
<dbReference type="Gene3D" id="1.10.150.690">
    <property type="entry name" value="DUF2063"/>
    <property type="match status" value="1"/>
</dbReference>
<evidence type="ECO:0000313" key="3">
    <source>
        <dbReference type="EMBL" id="MFD1122182.1"/>
    </source>
</evidence>
<dbReference type="InterPro" id="IPR044922">
    <property type="entry name" value="DUF2063_N_sf"/>
</dbReference>
<dbReference type="Proteomes" id="UP001597206">
    <property type="component" value="Unassembled WGS sequence"/>
</dbReference>
<dbReference type="Gene3D" id="3.90.930.50">
    <property type="match status" value="1"/>
</dbReference>
<sequence length="256" mass="29310">MKPPLLFQQYQAAFNAYLRDPEQQVQQSGINTERLGIYREIVFNNFFTSVSACFPVLLSILGKRRLSQLTRCCFNSHHFASPLFADIPSAFVDYVQTLDLAKQDLPSFTAQLAHYEWVELYVAKLPDKERLTSPGAAVHQASDLAESFLQLAPAHMLLQYDYPVHQLSKKHVKLAASPAYLLVFRKADFDITFIELNAVTYDLLQRINSEQRPVNYHLTRLAQEILPDSPLQTVFDFGLQTLYTLYLQLAFVQNDS</sequence>
<evidence type="ECO:0000313" key="4">
    <source>
        <dbReference type="Proteomes" id="UP001597206"/>
    </source>
</evidence>
<dbReference type="InterPro" id="IPR018640">
    <property type="entry name" value="DUF2063"/>
</dbReference>
<dbReference type="Pfam" id="PF22106">
    <property type="entry name" value="NGO1945_C"/>
    <property type="match status" value="1"/>
</dbReference>
<feature type="domain" description="Putative DNA-binding" evidence="1">
    <location>
        <begin position="9"/>
        <end position="95"/>
    </location>
</feature>
<proteinExistence type="predicted"/>
<organism evidence="3 4">
    <name type="scientific">Methylophilus flavus</name>
    <dbReference type="NCBI Taxonomy" id="640084"/>
    <lineage>
        <taxon>Bacteria</taxon>
        <taxon>Pseudomonadati</taxon>
        <taxon>Pseudomonadota</taxon>
        <taxon>Betaproteobacteria</taxon>
        <taxon>Nitrosomonadales</taxon>
        <taxon>Methylophilaceae</taxon>
        <taxon>Methylophilus</taxon>
    </lineage>
</organism>
<dbReference type="EMBL" id="JBHTLN010000001">
    <property type="protein sequence ID" value="MFD1122182.1"/>
    <property type="molecule type" value="Genomic_DNA"/>
</dbReference>
<reference evidence="4" key="1">
    <citation type="journal article" date="2019" name="Int. J. Syst. Evol. Microbiol.">
        <title>The Global Catalogue of Microorganisms (GCM) 10K type strain sequencing project: providing services to taxonomists for standard genome sequencing and annotation.</title>
        <authorList>
            <consortium name="The Broad Institute Genomics Platform"/>
            <consortium name="The Broad Institute Genome Sequencing Center for Infectious Disease"/>
            <person name="Wu L."/>
            <person name="Ma J."/>
        </authorList>
    </citation>
    <scope>NUCLEOTIDE SEQUENCE [LARGE SCALE GENOMIC DNA]</scope>
    <source>
        <strain evidence="4">CCUG 58411</strain>
    </source>
</reference>
<feature type="domain" description="NGO1945-like C-terminal" evidence="2">
    <location>
        <begin position="152"/>
        <end position="245"/>
    </location>
</feature>
<protein>
    <submittedName>
        <fullName evidence="3">DUF2063 domain-containing protein</fullName>
    </submittedName>
</protein>
<dbReference type="Pfam" id="PF09836">
    <property type="entry name" value="DUF2063"/>
    <property type="match status" value="1"/>
</dbReference>
<name>A0ABW3P9G6_9PROT</name>
<keyword evidence="4" id="KW-1185">Reference proteome</keyword>
<accession>A0ABW3P9G6</accession>